<dbReference type="AlphaFoldDB" id="A0AAN7JCC9"/>
<organism evidence="1 2">
    <name type="scientific">Trapa incisa</name>
    <dbReference type="NCBI Taxonomy" id="236973"/>
    <lineage>
        <taxon>Eukaryota</taxon>
        <taxon>Viridiplantae</taxon>
        <taxon>Streptophyta</taxon>
        <taxon>Embryophyta</taxon>
        <taxon>Tracheophyta</taxon>
        <taxon>Spermatophyta</taxon>
        <taxon>Magnoliopsida</taxon>
        <taxon>eudicotyledons</taxon>
        <taxon>Gunneridae</taxon>
        <taxon>Pentapetalae</taxon>
        <taxon>rosids</taxon>
        <taxon>malvids</taxon>
        <taxon>Myrtales</taxon>
        <taxon>Lythraceae</taxon>
        <taxon>Trapa</taxon>
    </lineage>
</organism>
<name>A0AAN7JCC9_9MYRT</name>
<dbReference type="EMBL" id="JAXIOK010000021">
    <property type="protein sequence ID" value="KAK4746451.1"/>
    <property type="molecule type" value="Genomic_DNA"/>
</dbReference>
<keyword evidence="2" id="KW-1185">Reference proteome</keyword>
<sequence length="72" mass="7974">MQSREAVSMELLPPLLLYSPLRLFNPIKYTIRQRSRGKSKCYGSASVGCCEVRRRQASVFTQGRPVAGAAGE</sequence>
<evidence type="ECO:0000313" key="2">
    <source>
        <dbReference type="Proteomes" id="UP001345219"/>
    </source>
</evidence>
<gene>
    <name evidence="1" type="ORF">SAY87_012763</name>
</gene>
<accession>A0AAN7JCC9</accession>
<dbReference type="Proteomes" id="UP001345219">
    <property type="component" value="Chromosome 10"/>
</dbReference>
<comment type="caution">
    <text evidence="1">The sequence shown here is derived from an EMBL/GenBank/DDBJ whole genome shotgun (WGS) entry which is preliminary data.</text>
</comment>
<evidence type="ECO:0000313" key="1">
    <source>
        <dbReference type="EMBL" id="KAK4746451.1"/>
    </source>
</evidence>
<reference evidence="1 2" key="1">
    <citation type="journal article" date="2023" name="Hortic Res">
        <title>Pangenome of water caltrop reveals structural variations and asymmetric subgenome divergence after allopolyploidization.</title>
        <authorList>
            <person name="Zhang X."/>
            <person name="Chen Y."/>
            <person name="Wang L."/>
            <person name="Yuan Y."/>
            <person name="Fang M."/>
            <person name="Shi L."/>
            <person name="Lu R."/>
            <person name="Comes H.P."/>
            <person name="Ma Y."/>
            <person name="Chen Y."/>
            <person name="Huang G."/>
            <person name="Zhou Y."/>
            <person name="Zheng Z."/>
            <person name="Qiu Y."/>
        </authorList>
    </citation>
    <scope>NUCLEOTIDE SEQUENCE [LARGE SCALE GENOMIC DNA]</scope>
    <source>
        <tissue evidence="1">Roots</tissue>
    </source>
</reference>
<protein>
    <submittedName>
        <fullName evidence="1">Uncharacterized protein</fullName>
    </submittedName>
</protein>
<proteinExistence type="predicted"/>